<evidence type="ECO:0000313" key="2">
    <source>
        <dbReference type="Proteomes" id="UP001150925"/>
    </source>
</evidence>
<dbReference type="Proteomes" id="UP001150925">
    <property type="component" value="Unassembled WGS sequence"/>
</dbReference>
<proteinExistence type="predicted"/>
<name>A0A9W8AXS1_9FUNG</name>
<organism evidence="1 2">
    <name type="scientific">Dispira parvispora</name>
    <dbReference type="NCBI Taxonomy" id="1520584"/>
    <lineage>
        <taxon>Eukaryota</taxon>
        <taxon>Fungi</taxon>
        <taxon>Fungi incertae sedis</taxon>
        <taxon>Zoopagomycota</taxon>
        <taxon>Kickxellomycotina</taxon>
        <taxon>Dimargaritomycetes</taxon>
        <taxon>Dimargaritales</taxon>
        <taxon>Dimargaritaceae</taxon>
        <taxon>Dispira</taxon>
    </lineage>
</organism>
<accession>A0A9W8AXS1</accession>
<gene>
    <name evidence="1" type="ORF">IWQ62_001689</name>
</gene>
<protein>
    <submittedName>
        <fullName evidence="1">Uncharacterized protein</fullName>
    </submittedName>
</protein>
<dbReference type="AlphaFoldDB" id="A0A9W8AXS1"/>
<comment type="caution">
    <text evidence="1">The sequence shown here is derived from an EMBL/GenBank/DDBJ whole genome shotgun (WGS) entry which is preliminary data.</text>
</comment>
<dbReference type="EMBL" id="JANBPY010000295">
    <property type="protein sequence ID" value="KAJ1967703.1"/>
    <property type="molecule type" value="Genomic_DNA"/>
</dbReference>
<sequence length="513" mass="57310">MCSNSLHPGILVFTDMPVSVDLRDYIYQWPHHIRLVEVTTIKQNILAKINSPHSPVIVVNDFQNSFKDKLKAMQMDDVCALTAMEFKDYKLNHGADTLKIIVQLLLTKYGDTFTGRLGVAVVHLDSLYTTMLANAAASPGFIVFLTAMMFKSGNFNALWSKLDREIQNMFLDSMQSLDIKSHSPMRLPYSFTTFLGLLNSLVSNGDAIEKVGACSDDYSSDDPNAPEKSQDDEILLGPIAFPTRLTRNYFDQPWTYWKITTHATQIQCALPIAIVTKASLFRSQRRHIAELKNVHWVYGDAADENCFPQIDVENARSAIVLGCVPDCQGEKPNIRKIADSIRKKNGSIPVITWCVHTNSVLGDLCTVQGACKKTDQFLRDDASGLMSGERIPLGWHDYLSCLPIAHIDQMIMSFFYGYVASTMYWTTTKLGALLGHIPERPTKYSCGAINAALKEKSISFLGVRHSHTDGNGNVAHWVLPRPPANHMLHCEDVLIVLVPRTTDIKEVTIDISI</sequence>
<evidence type="ECO:0000313" key="1">
    <source>
        <dbReference type="EMBL" id="KAJ1967703.1"/>
    </source>
</evidence>
<reference evidence="1" key="1">
    <citation type="submission" date="2022-07" db="EMBL/GenBank/DDBJ databases">
        <title>Phylogenomic reconstructions and comparative analyses of Kickxellomycotina fungi.</title>
        <authorList>
            <person name="Reynolds N.K."/>
            <person name="Stajich J.E."/>
            <person name="Barry K."/>
            <person name="Grigoriev I.V."/>
            <person name="Crous P."/>
            <person name="Smith M.E."/>
        </authorList>
    </citation>
    <scope>NUCLEOTIDE SEQUENCE</scope>
    <source>
        <strain evidence="1">RSA 1196</strain>
    </source>
</reference>
<keyword evidence="2" id="KW-1185">Reference proteome</keyword>